<dbReference type="AlphaFoldDB" id="A0A8C7YCW5"/>
<evidence type="ECO:0000313" key="11">
    <source>
        <dbReference type="Ensembl" id="ENSOSIP00000026790.1"/>
    </source>
</evidence>
<dbReference type="Gene3D" id="2.60.120.230">
    <property type="match status" value="1"/>
</dbReference>
<protein>
    <recommendedName>
        <fullName evidence="1">peptidylglycine monooxygenase</fullName>
        <ecNumber evidence="1">1.14.17.3</ecNumber>
    </recommendedName>
</protein>
<keyword evidence="2 7" id="KW-0479">Metal-binding</keyword>
<evidence type="ECO:0000259" key="9">
    <source>
        <dbReference type="Pfam" id="PF01082"/>
    </source>
</evidence>
<accession>A0A8C7YCW5</accession>
<dbReference type="PRINTS" id="PR00790">
    <property type="entry name" value="PAMONOXGNASE"/>
</dbReference>
<dbReference type="Gene3D" id="2.60.120.310">
    <property type="entry name" value="Copper type II, ascorbate-dependent monooxygenase, N-terminal domain"/>
    <property type="match status" value="1"/>
</dbReference>
<evidence type="ECO:0000256" key="6">
    <source>
        <dbReference type="ARBA" id="ARBA00048431"/>
    </source>
</evidence>
<evidence type="ECO:0000256" key="4">
    <source>
        <dbReference type="ARBA" id="ARBA00023157"/>
    </source>
</evidence>
<evidence type="ECO:0000256" key="5">
    <source>
        <dbReference type="ARBA" id="ARBA00023180"/>
    </source>
</evidence>
<reference evidence="11" key="2">
    <citation type="submission" date="2025-09" db="UniProtKB">
        <authorList>
            <consortium name="Ensembl"/>
        </authorList>
    </citation>
    <scope>IDENTIFICATION</scope>
</reference>
<dbReference type="Ensembl" id="ENSOSIT00000028253.1">
    <property type="protein sequence ID" value="ENSOSIP00000026790.1"/>
    <property type="gene ID" value="ENSOSIG00000014100.1"/>
</dbReference>
<keyword evidence="5" id="KW-0325">Glycoprotein</keyword>
<comment type="catalytic activity">
    <reaction evidence="6">
        <text>a [peptide]-C-terminal glycine + 2 L-ascorbate + O2 = a [peptide]-C-terminal (2S)-2-hydroxyglycine + 2 monodehydro-L-ascorbate radical + H2O</text>
        <dbReference type="Rhea" id="RHEA:21452"/>
        <dbReference type="Rhea" id="RHEA-COMP:13486"/>
        <dbReference type="Rhea" id="RHEA-COMP:15321"/>
        <dbReference type="ChEBI" id="CHEBI:15377"/>
        <dbReference type="ChEBI" id="CHEBI:15379"/>
        <dbReference type="ChEBI" id="CHEBI:38290"/>
        <dbReference type="ChEBI" id="CHEBI:59513"/>
        <dbReference type="ChEBI" id="CHEBI:137000"/>
        <dbReference type="ChEBI" id="CHEBI:142768"/>
        <dbReference type="EC" id="1.14.17.3"/>
    </reaction>
</comment>
<name>A0A8C7YCW5_9TELE</name>
<dbReference type="InterPro" id="IPR000323">
    <property type="entry name" value="Cu2_ascorb_mOase_N"/>
</dbReference>
<feature type="binding site" evidence="7">
    <location>
        <position position="104"/>
    </location>
    <ligand>
        <name>Cu(2+)</name>
        <dbReference type="ChEBI" id="CHEBI:29036"/>
        <label>1</label>
        <note>catalytic</note>
    </ligand>
</feature>
<evidence type="ECO:0000313" key="12">
    <source>
        <dbReference type="Proteomes" id="UP000694383"/>
    </source>
</evidence>
<evidence type="ECO:0000256" key="8">
    <source>
        <dbReference type="PIRSR" id="PIRSR600720-3"/>
    </source>
</evidence>
<comment type="cofactor">
    <cofactor evidence="7">
        <name>Cu(2+)</name>
        <dbReference type="ChEBI" id="CHEBI:29036"/>
    </cofactor>
    <text evidence="7">Binds 2 Cu(2+) ions per subunit.</text>
</comment>
<dbReference type="InterPro" id="IPR036939">
    <property type="entry name" value="Cu2_ascorb_mOase_N_sf"/>
</dbReference>
<dbReference type="InterPro" id="IPR014784">
    <property type="entry name" value="Cu2_ascorb_mOase-like_C"/>
</dbReference>
<dbReference type="Proteomes" id="UP000694383">
    <property type="component" value="Unplaced"/>
</dbReference>
<dbReference type="SUPFAM" id="SSF49742">
    <property type="entry name" value="PHM/PNGase F"/>
    <property type="match status" value="2"/>
</dbReference>
<dbReference type="InterPro" id="IPR008977">
    <property type="entry name" value="PHM/PNGase_F_dom_sf"/>
</dbReference>
<dbReference type="InterPro" id="IPR024548">
    <property type="entry name" value="Cu2_monoox_C"/>
</dbReference>
<feature type="domain" description="Copper type II ascorbate-dependent monooxygenase C-terminal" evidence="10">
    <location>
        <begin position="63"/>
        <end position="205"/>
    </location>
</feature>
<dbReference type="GO" id="GO:0016020">
    <property type="term" value="C:membrane"/>
    <property type="evidence" value="ECO:0007669"/>
    <property type="project" value="InterPro"/>
</dbReference>
<dbReference type="PANTHER" id="PTHR10680">
    <property type="entry name" value="PEPTIDYL-GLYCINE ALPHA-AMIDATING MONOOXYGENASE"/>
    <property type="match status" value="1"/>
</dbReference>
<organism evidence="11 12">
    <name type="scientific">Oryzias sinensis</name>
    <name type="common">Chinese medaka</name>
    <dbReference type="NCBI Taxonomy" id="183150"/>
    <lineage>
        <taxon>Eukaryota</taxon>
        <taxon>Metazoa</taxon>
        <taxon>Chordata</taxon>
        <taxon>Craniata</taxon>
        <taxon>Vertebrata</taxon>
        <taxon>Euteleostomi</taxon>
        <taxon>Actinopterygii</taxon>
        <taxon>Neopterygii</taxon>
        <taxon>Teleostei</taxon>
        <taxon>Neoteleostei</taxon>
        <taxon>Acanthomorphata</taxon>
        <taxon>Ovalentaria</taxon>
        <taxon>Atherinomorphae</taxon>
        <taxon>Beloniformes</taxon>
        <taxon>Adrianichthyidae</taxon>
        <taxon>Oryziinae</taxon>
        <taxon>Oryzias</taxon>
    </lineage>
</organism>
<dbReference type="EC" id="1.14.17.3" evidence="1"/>
<dbReference type="PANTHER" id="PTHR10680:SF14">
    <property type="entry name" value="PEPTIDYL-GLYCINE ALPHA-AMIDATING MONOOXYGENASE"/>
    <property type="match status" value="1"/>
</dbReference>
<evidence type="ECO:0000256" key="7">
    <source>
        <dbReference type="PIRSR" id="PIRSR600720-2"/>
    </source>
</evidence>
<evidence type="ECO:0000256" key="3">
    <source>
        <dbReference type="ARBA" id="ARBA00022729"/>
    </source>
</evidence>
<proteinExistence type="predicted"/>
<dbReference type="GO" id="GO:0005576">
    <property type="term" value="C:extracellular region"/>
    <property type="evidence" value="ECO:0007669"/>
    <property type="project" value="TreeGrafter"/>
</dbReference>
<evidence type="ECO:0000256" key="1">
    <source>
        <dbReference type="ARBA" id="ARBA00012689"/>
    </source>
</evidence>
<dbReference type="Pfam" id="PF01082">
    <property type="entry name" value="Cu2_monooxygen"/>
    <property type="match status" value="1"/>
</dbReference>
<keyword evidence="4 8" id="KW-1015">Disulfide bond</keyword>
<dbReference type="GeneTree" id="ENSGT00940000156369"/>
<dbReference type="GO" id="GO:0006518">
    <property type="term" value="P:peptide metabolic process"/>
    <property type="evidence" value="ECO:0007669"/>
    <property type="project" value="InterPro"/>
</dbReference>
<feature type="disulfide bond" evidence="8">
    <location>
        <begin position="89"/>
        <end position="194"/>
    </location>
</feature>
<evidence type="ECO:0000259" key="10">
    <source>
        <dbReference type="Pfam" id="PF03712"/>
    </source>
</evidence>
<feature type="binding site" evidence="7">
    <location>
        <position position="35"/>
    </location>
    <ligand>
        <name>Cu(2+)</name>
        <dbReference type="ChEBI" id="CHEBI:29036"/>
        <label>1</label>
        <note>catalytic</note>
    </ligand>
</feature>
<dbReference type="InterPro" id="IPR000720">
    <property type="entry name" value="PHM/PAL"/>
</dbReference>
<evidence type="ECO:0000256" key="2">
    <source>
        <dbReference type="ARBA" id="ARBA00022723"/>
    </source>
</evidence>
<dbReference type="GO" id="GO:0005507">
    <property type="term" value="F:copper ion binding"/>
    <property type="evidence" value="ECO:0007669"/>
    <property type="project" value="InterPro"/>
</dbReference>
<feature type="binding site" evidence="7">
    <location>
        <position position="106"/>
    </location>
    <ligand>
        <name>Cu(2+)</name>
        <dbReference type="ChEBI" id="CHEBI:29036"/>
        <label>1</label>
        <note>catalytic</note>
    </ligand>
</feature>
<sequence length="252" mass="27991">MYAWARNAPPTKLPKDVGFRVGKGSGMSYFVLQVHYGDVSAFRDHHRDCSGLTLRMTSKQPFVAGIYLLMSVDTVIPPGKTVTNADVACDYASYPIYPFAFRTHTHRLGDKVSYSEVRSASDVCVSSLRLPQAFYPVNTELSVQYGDTVAARCVFTGEGRTSETVIGGTSDDEMCNFYMMYYMDRRHAVPFMSCMESGSREQFRHIPAEANVPIAVSPDQMSSMMHMGHAAGTVWNVLPSLLPSLPSFLFVF</sequence>
<keyword evidence="7" id="KW-0186">Copper</keyword>
<dbReference type="GO" id="GO:0004504">
    <property type="term" value="F:peptidylglycine monooxygenase activity"/>
    <property type="evidence" value="ECO:0007669"/>
    <property type="project" value="UniProtKB-EC"/>
</dbReference>
<feature type="domain" description="Copper type II ascorbate-dependent monooxygenase N-terminal" evidence="9">
    <location>
        <begin position="1"/>
        <end position="39"/>
    </location>
</feature>
<feature type="disulfide bond" evidence="8">
    <location>
        <begin position="153"/>
        <end position="175"/>
    </location>
</feature>
<reference evidence="11" key="1">
    <citation type="submission" date="2025-08" db="UniProtKB">
        <authorList>
            <consortium name="Ensembl"/>
        </authorList>
    </citation>
    <scope>IDENTIFICATION</scope>
</reference>
<dbReference type="Pfam" id="PF03712">
    <property type="entry name" value="Cu2_monoox_C"/>
    <property type="match status" value="1"/>
</dbReference>
<keyword evidence="3" id="KW-0732">Signal</keyword>
<keyword evidence="12" id="KW-1185">Reference proteome</keyword>
<feature type="binding site" evidence="7">
    <location>
        <position position="174"/>
    </location>
    <ligand>
        <name>Cu(2+)</name>
        <dbReference type="ChEBI" id="CHEBI:29036"/>
        <label>1</label>
        <note>catalytic</note>
    </ligand>
</feature>